<dbReference type="RefSeq" id="WP_373951776.1">
    <property type="nucleotide sequence ID" value="NZ_JBHDLN010000006.1"/>
</dbReference>
<organism evidence="1 2">
    <name type="scientific">Paenibacillus oleatilyticus</name>
    <dbReference type="NCBI Taxonomy" id="2594886"/>
    <lineage>
        <taxon>Bacteria</taxon>
        <taxon>Bacillati</taxon>
        <taxon>Bacillota</taxon>
        <taxon>Bacilli</taxon>
        <taxon>Bacillales</taxon>
        <taxon>Paenibacillaceae</taxon>
        <taxon>Paenibacillus</taxon>
    </lineage>
</organism>
<dbReference type="EMBL" id="JBHDLN010000006">
    <property type="protein sequence ID" value="MFB0843224.1"/>
    <property type="molecule type" value="Genomic_DNA"/>
</dbReference>
<evidence type="ECO:0000313" key="2">
    <source>
        <dbReference type="Proteomes" id="UP001575622"/>
    </source>
</evidence>
<reference evidence="1 2" key="1">
    <citation type="submission" date="2024-09" db="EMBL/GenBank/DDBJ databases">
        <authorList>
            <person name="Makale K.P.P."/>
            <person name="Makhzoum A."/>
            <person name="Rantong G."/>
            <person name="Rahube T.O."/>
        </authorList>
    </citation>
    <scope>NUCLEOTIDE SEQUENCE [LARGE SCALE GENOMIC DNA]</scope>
    <source>
        <strain evidence="1 2">KM_D13</strain>
    </source>
</reference>
<dbReference type="Proteomes" id="UP001575622">
    <property type="component" value="Unassembled WGS sequence"/>
</dbReference>
<protein>
    <submittedName>
        <fullName evidence="1">Uncharacterized protein</fullName>
    </submittedName>
</protein>
<keyword evidence="2" id="KW-1185">Reference proteome</keyword>
<sequence length="445" mass="53115">MSGKTEPTFWHQKSKQERELAERLIKLFDRRVNLVNDFEFYCDRIKEFEDKRLPAGKVKKFHPDQLRDNLFYLEIDWFEWVKFSCLAPLRTCYYIQLSREALKDIVNQKHGTIYLSFKIHADELCISDLFYKSPLIELPVQGIKSRYGYKINHAQSAAYVGFEVLDNNQFVTVDKNKQFKIWDVQCLTVKFSKVIPIEGTMEIIEVKFPKNMDEMFYVYAANSENRCTYLFRNKNNIELVQKFEDHVRIEFLEESHQFAKIMKDSITIYDPETNRSIGSIPMQKKWYKIFSKPHRNIQSLTNECFCIYTDNKIEFFDTKSLILKNHKEVEGTILEVFSEKLILLENFMERIYLYDVNEEKEVTFVMNAEDISNKQYYLQNGILYSYYKNEFDYYQEKKSFVRIKNYSRAVNFDSLKTNCKLSDVKISKDGNYAVALGDDSIILWK</sequence>
<gene>
    <name evidence="1" type="ORF">ACEU3E_13685</name>
</gene>
<accession>A0ABV4V1J5</accession>
<evidence type="ECO:0000313" key="1">
    <source>
        <dbReference type="EMBL" id="MFB0843224.1"/>
    </source>
</evidence>
<comment type="caution">
    <text evidence="1">The sequence shown here is derived from an EMBL/GenBank/DDBJ whole genome shotgun (WGS) entry which is preliminary data.</text>
</comment>
<dbReference type="InterPro" id="IPR036322">
    <property type="entry name" value="WD40_repeat_dom_sf"/>
</dbReference>
<dbReference type="SUPFAM" id="SSF50978">
    <property type="entry name" value="WD40 repeat-like"/>
    <property type="match status" value="1"/>
</dbReference>
<name>A0ABV4V1J5_9BACL</name>
<proteinExistence type="predicted"/>